<dbReference type="RefSeq" id="WP_054700819.1">
    <property type="nucleotide sequence ID" value="NZ_AZEE01000030.1"/>
</dbReference>
<dbReference type="PANTHER" id="PTHR11533">
    <property type="entry name" value="PROTEASE M1 ZINC METALLOPROTEASE"/>
    <property type="match status" value="1"/>
</dbReference>
<evidence type="ECO:0000256" key="10">
    <source>
        <dbReference type="PIRSR" id="PIRSR634016-1"/>
    </source>
</evidence>
<evidence type="ECO:0000256" key="3">
    <source>
        <dbReference type="ARBA" id="ARBA00011245"/>
    </source>
</evidence>
<sequence>MTETNHFYETFQPNHYDLYLDINRETKQISGKTTITGHATQSVIKLHQKYLSISEVTAADQPVPFDLEQDNEAVSITLPHDGDVSLTLTYTAPLTDAMMGIYPSYYEVDGEKKQIIGTQFETTFARQAFPGVDEPEAKATFDLAIKFDEQPGETVISNMPEVRTENGVHYFDTTVKMSTYLIAFAFGDLQSKQTTTKSGVKVGVFGTRAHDAKELDFALDIAKRSIEFYEDFYQTPYPLPHSWQLALPDFSAGAMENWGLVTYREAYLLLDPDNTSLAMKQLVATVIAHELAHQWFGDLVTMKWWDDLWLNESFANMMEYVAIDALEPDWHIWETFQTSDVPAALQRDATDGVQSVHVAVEDPAEIDALFDSAIVYAKGARMLVMVRALIGDDALRAGLKHYFAAHQYGNATGADLWAALGQASDLAIGDIMNSWLEQPGYPVVDASVVNGELTLSQHQFFIGEHHDEARLWQIPLNSNDAKAPVIFKDAQLSLGNYSQTREAIGEPFRVNLGNNSHFIVNYDETLMTDILAHVDELDAITQLQLLQDLRLLAEGRQISYATVVPLLKRFAASQSTVVQTALYQVAGNLKKFVTPDTTEATQLKQLFDQLSQAQVKRLGWLPKATDSNDDLLTRPMVLSAALYGQNATAIADAHQLFETNQGHLDRLPAGIRGLILTNEVTHYGSRELIDQLLVAYRQTADASYKSDIRAAVTSTPATDLIALVIEQFEDAQTVKPQDLRGWFRGVLVNEKGEQAAWDWIRNDWDWLEATVGGDMEFATFITVITNAFKTPERFKEFKAFFEPKINTPGLTREITMDMSVIQSRVALIEAERTAVNAAVAQVIK</sequence>
<dbReference type="InterPro" id="IPR034016">
    <property type="entry name" value="M1_APN-typ"/>
</dbReference>
<feature type="domain" description="ERAP1-like C-terminal" evidence="15">
    <location>
        <begin position="510"/>
        <end position="819"/>
    </location>
</feature>
<keyword evidence="6 11" id="KW-0479">Metal-binding</keyword>
<evidence type="ECO:0000256" key="12">
    <source>
        <dbReference type="PIRSR" id="PIRSR634016-4"/>
    </source>
</evidence>
<dbReference type="InterPro" id="IPR024571">
    <property type="entry name" value="ERAP1-like_C_dom"/>
</dbReference>
<dbReference type="InterPro" id="IPR014782">
    <property type="entry name" value="Peptidase_M1_dom"/>
</dbReference>
<dbReference type="GO" id="GO:0005737">
    <property type="term" value="C:cytoplasm"/>
    <property type="evidence" value="ECO:0007669"/>
    <property type="project" value="TreeGrafter"/>
</dbReference>
<accession>A0A0R1LZ60</accession>
<reference evidence="17 18" key="1">
    <citation type="journal article" date="2015" name="Genome Announc.">
        <title>Expanding the biotechnology potential of lactobacilli through comparative genomics of 213 strains and associated genera.</title>
        <authorList>
            <person name="Sun Z."/>
            <person name="Harris H.M."/>
            <person name="McCann A."/>
            <person name="Guo C."/>
            <person name="Argimon S."/>
            <person name="Zhang W."/>
            <person name="Yang X."/>
            <person name="Jeffery I.B."/>
            <person name="Cooney J.C."/>
            <person name="Kagawa T.F."/>
            <person name="Liu W."/>
            <person name="Song Y."/>
            <person name="Salvetti E."/>
            <person name="Wrobel A."/>
            <person name="Rasinkangas P."/>
            <person name="Parkhill J."/>
            <person name="Rea M.C."/>
            <person name="O'Sullivan O."/>
            <person name="Ritari J."/>
            <person name="Douillard F.P."/>
            <person name="Paul Ross R."/>
            <person name="Yang R."/>
            <person name="Briner A.E."/>
            <person name="Felis G.E."/>
            <person name="de Vos W.M."/>
            <person name="Barrangou R."/>
            <person name="Klaenhammer T.R."/>
            <person name="Caufield P.W."/>
            <person name="Cui Y."/>
            <person name="Zhang H."/>
            <person name="O'Toole P.W."/>
        </authorList>
    </citation>
    <scope>NUCLEOTIDE SEQUENCE [LARGE SCALE GENOMIC DNA]</scope>
    <source>
        <strain evidence="17 18">DSM 19909</strain>
    </source>
</reference>
<keyword evidence="8 11" id="KW-0862">Zinc</keyword>
<keyword evidence="4 13" id="KW-0031">Aminopeptidase</keyword>
<dbReference type="InterPro" id="IPR027268">
    <property type="entry name" value="Peptidase_M4/M1_CTD_sf"/>
</dbReference>
<dbReference type="Gene3D" id="2.60.40.1910">
    <property type="match status" value="1"/>
</dbReference>
<feature type="binding site" evidence="11">
    <location>
        <position position="289"/>
    </location>
    <ligand>
        <name>Zn(2+)</name>
        <dbReference type="ChEBI" id="CHEBI:29105"/>
        <note>catalytic</note>
    </ligand>
</feature>
<dbReference type="GO" id="GO:0016020">
    <property type="term" value="C:membrane"/>
    <property type="evidence" value="ECO:0007669"/>
    <property type="project" value="TreeGrafter"/>
</dbReference>
<dbReference type="InterPro" id="IPR045357">
    <property type="entry name" value="Aminopeptidase_N-like_N"/>
</dbReference>
<evidence type="ECO:0000259" key="16">
    <source>
        <dbReference type="Pfam" id="PF17900"/>
    </source>
</evidence>
<dbReference type="EMBL" id="AZEE01000030">
    <property type="protein sequence ID" value="KRK97063.1"/>
    <property type="molecule type" value="Genomic_DNA"/>
</dbReference>
<comment type="similarity">
    <text evidence="2 13">Belongs to the peptidase M1 family.</text>
</comment>
<evidence type="ECO:0000256" key="4">
    <source>
        <dbReference type="ARBA" id="ARBA00022438"/>
    </source>
</evidence>
<organism evidence="17 18">
    <name type="scientific">Secundilactobacillus odoratitofui DSM 19909 = JCM 15043</name>
    <dbReference type="NCBI Taxonomy" id="1423776"/>
    <lineage>
        <taxon>Bacteria</taxon>
        <taxon>Bacillati</taxon>
        <taxon>Bacillota</taxon>
        <taxon>Bacilli</taxon>
        <taxon>Lactobacillales</taxon>
        <taxon>Lactobacillaceae</taxon>
        <taxon>Secundilactobacillus</taxon>
    </lineage>
</organism>
<dbReference type="FunFam" id="1.10.390.10:FF:000013">
    <property type="entry name" value="Aminopeptidase N"/>
    <property type="match status" value="1"/>
</dbReference>
<feature type="active site" description="Proton acceptor" evidence="10">
    <location>
        <position position="290"/>
    </location>
</feature>
<evidence type="ECO:0000256" key="6">
    <source>
        <dbReference type="ARBA" id="ARBA00022723"/>
    </source>
</evidence>
<dbReference type="STRING" id="1423776.FD04_GL001923"/>
<evidence type="ECO:0000259" key="14">
    <source>
        <dbReference type="Pfam" id="PF01433"/>
    </source>
</evidence>
<proteinExistence type="inferred from homology"/>
<dbReference type="EC" id="3.4.11.-" evidence="13"/>
<protein>
    <recommendedName>
        <fullName evidence="13">Aminopeptidase</fullName>
        <ecNumber evidence="13">3.4.11.-</ecNumber>
    </recommendedName>
</protein>
<comment type="subunit">
    <text evidence="3">Monomer.</text>
</comment>
<feature type="domain" description="Peptidase M1 membrane alanine aminopeptidase" evidence="14">
    <location>
        <begin position="217"/>
        <end position="435"/>
    </location>
</feature>
<gene>
    <name evidence="17" type="ORF">FD04_GL001923</name>
</gene>
<dbReference type="PATRIC" id="fig|1423776.4.peg.1949"/>
<dbReference type="Proteomes" id="UP000051160">
    <property type="component" value="Unassembled WGS sequence"/>
</dbReference>
<evidence type="ECO:0000256" key="5">
    <source>
        <dbReference type="ARBA" id="ARBA00022670"/>
    </source>
</evidence>
<evidence type="ECO:0000256" key="1">
    <source>
        <dbReference type="ARBA" id="ARBA00000098"/>
    </source>
</evidence>
<dbReference type="GO" id="GO:0016285">
    <property type="term" value="F:alanyl aminopeptidase activity"/>
    <property type="evidence" value="ECO:0007669"/>
    <property type="project" value="UniProtKB-EC"/>
</dbReference>
<keyword evidence="7 13" id="KW-0378">Hydrolase</keyword>
<keyword evidence="9 13" id="KW-0482">Metalloprotease</keyword>
<feature type="binding site" evidence="11">
    <location>
        <position position="312"/>
    </location>
    <ligand>
        <name>Zn(2+)</name>
        <dbReference type="ChEBI" id="CHEBI:29105"/>
        <note>catalytic</note>
    </ligand>
</feature>
<evidence type="ECO:0000313" key="17">
    <source>
        <dbReference type="EMBL" id="KRK97063.1"/>
    </source>
</evidence>
<comment type="cofactor">
    <cofactor evidence="11 13">
        <name>Zn(2+)</name>
        <dbReference type="ChEBI" id="CHEBI:29105"/>
    </cofactor>
    <text evidence="11 13">Binds 1 zinc ion per subunit.</text>
</comment>
<evidence type="ECO:0000256" key="13">
    <source>
        <dbReference type="RuleBase" id="RU364040"/>
    </source>
</evidence>
<dbReference type="GO" id="GO:0043171">
    <property type="term" value="P:peptide catabolic process"/>
    <property type="evidence" value="ECO:0007669"/>
    <property type="project" value="TreeGrafter"/>
</dbReference>
<dbReference type="GO" id="GO:0008270">
    <property type="term" value="F:zinc ion binding"/>
    <property type="evidence" value="ECO:0007669"/>
    <property type="project" value="UniProtKB-UniRule"/>
</dbReference>
<feature type="binding site" evidence="11">
    <location>
        <position position="293"/>
    </location>
    <ligand>
        <name>Zn(2+)</name>
        <dbReference type="ChEBI" id="CHEBI:29105"/>
        <note>catalytic</note>
    </ligand>
</feature>
<name>A0A0R1LZ60_9LACO</name>
<dbReference type="Pfam" id="PF11838">
    <property type="entry name" value="ERAP1_C"/>
    <property type="match status" value="1"/>
</dbReference>
<keyword evidence="5 13" id="KW-0645">Protease</keyword>
<dbReference type="InterPro" id="IPR001930">
    <property type="entry name" value="Peptidase_M1"/>
</dbReference>
<evidence type="ECO:0000256" key="11">
    <source>
        <dbReference type="PIRSR" id="PIRSR634016-3"/>
    </source>
</evidence>
<keyword evidence="18" id="KW-1185">Reference proteome</keyword>
<evidence type="ECO:0000256" key="7">
    <source>
        <dbReference type="ARBA" id="ARBA00022801"/>
    </source>
</evidence>
<dbReference type="Gene3D" id="1.10.390.10">
    <property type="entry name" value="Neutral Protease Domain 2"/>
    <property type="match status" value="1"/>
</dbReference>
<dbReference type="InterPro" id="IPR042097">
    <property type="entry name" value="Aminopeptidase_N-like_N_sf"/>
</dbReference>
<evidence type="ECO:0000313" key="18">
    <source>
        <dbReference type="Proteomes" id="UP000051160"/>
    </source>
</evidence>
<comment type="caution">
    <text evidence="17">The sequence shown here is derived from an EMBL/GenBank/DDBJ whole genome shotgun (WGS) entry which is preliminary data.</text>
</comment>
<dbReference type="CDD" id="cd09601">
    <property type="entry name" value="M1_APN-Q_like"/>
    <property type="match status" value="1"/>
</dbReference>
<dbReference type="OrthoDB" id="100605at2"/>
<dbReference type="GO" id="GO:0070006">
    <property type="term" value="F:metalloaminopeptidase activity"/>
    <property type="evidence" value="ECO:0007669"/>
    <property type="project" value="TreeGrafter"/>
</dbReference>
<dbReference type="PANTHER" id="PTHR11533:SF174">
    <property type="entry name" value="PUROMYCIN-SENSITIVE AMINOPEPTIDASE-RELATED"/>
    <property type="match status" value="1"/>
</dbReference>
<dbReference type="PRINTS" id="PR00756">
    <property type="entry name" value="ALADIPTASE"/>
</dbReference>
<dbReference type="Gene3D" id="1.25.50.20">
    <property type="match status" value="1"/>
</dbReference>
<evidence type="ECO:0000256" key="9">
    <source>
        <dbReference type="ARBA" id="ARBA00023049"/>
    </source>
</evidence>
<dbReference type="Pfam" id="PF01433">
    <property type="entry name" value="Peptidase_M1"/>
    <property type="match status" value="1"/>
</dbReference>
<feature type="site" description="Transition state stabilizer" evidence="12">
    <location>
        <position position="376"/>
    </location>
</feature>
<dbReference type="AlphaFoldDB" id="A0A0R1LZ60"/>
<dbReference type="GO" id="GO:0042277">
    <property type="term" value="F:peptide binding"/>
    <property type="evidence" value="ECO:0007669"/>
    <property type="project" value="TreeGrafter"/>
</dbReference>
<dbReference type="InterPro" id="IPR050344">
    <property type="entry name" value="Peptidase_M1_aminopeptidases"/>
</dbReference>
<comment type="catalytic activity">
    <reaction evidence="1">
        <text>Release of an N-terminal amino acid, Xaa-|-Yaa- from a peptide, amide or arylamide. Xaa is preferably Ala, but may be most amino acids including Pro (slow action). When a terminal hydrophobic residue is followed by a prolyl residue, the two may be released as an intact Xaa-Pro dipeptide.</text>
        <dbReference type="EC" id="3.4.11.2"/>
    </reaction>
</comment>
<dbReference type="GO" id="GO:0006508">
    <property type="term" value="P:proteolysis"/>
    <property type="evidence" value="ECO:0007669"/>
    <property type="project" value="UniProtKB-KW"/>
</dbReference>
<dbReference type="GO" id="GO:0005615">
    <property type="term" value="C:extracellular space"/>
    <property type="evidence" value="ECO:0007669"/>
    <property type="project" value="TreeGrafter"/>
</dbReference>
<dbReference type="SUPFAM" id="SSF63737">
    <property type="entry name" value="Leukotriene A4 hydrolase N-terminal domain"/>
    <property type="match status" value="1"/>
</dbReference>
<feature type="domain" description="Aminopeptidase N-like N-terminal" evidence="16">
    <location>
        <begin position="12"/>
        <end position="181"/>
    </location>
</feature>
<dbReference type="Pfam" id="PF17900">
    <property type="entry name" value="Peptidase_M1_N"/>
    <property type="match status" value="1"/>
</dbReference>
<evidence type="ECO:0000256" key="2">
    <source>
        <dbReference type="ARBA" id="ARBA00010136"/>
    </source>
</evidence>
<dbReference type="Gene3D" id="2.60.40.1730">
    <property type="entry name" value="tricorn interacting facor f3 domain"/>
    <property type="match status" value="1"/>
</dbReference>
<evidence type="ECO:0000259" key="15">
    <source>
        <dbReference type="Pfam" id="PF11838"/>
    </source>
</evidence>
<dbReference type="SUPFAM" id="SSF55486">
    <property type="entry name" value="Metalloproteases ('zincins'), catalytic domain"/>
    <property type="match status" value="1"/>
</dbReference>
<evidence type="ECO:0000256" key="8">
    <source>
        <dbReference type="ARBA" id="ARBA00022833"/>
    </source>
</evidence>